<comment type="caution">
    <text evidence="21">The sequence shown here is derived from an EMBL/GenBank/DDBJ whole genome shotgun (WGS) entry which is preliminary data.</text>
</comment>
<evidence type="ECO:0000256" key="4">
    <source>
        <dbReference type="ARBA" id="ARBA00022723"/>
    </source>
</evidence>
<evidence type="ECO:0000256" key="7">
    <source>
        <dbReference type="ARBA" id="ARBA00022801"/>
    </source>
</evidence>
<dbReference type="InterPro" id="IPR011545">
    <property type="entry name" value="DEAD/DEAH_box_helicase_dom"/>
</dbReference>
<dbReference type="InterPro" id="IPR004827">
    <property type="entry name" value="bZIP"/>
</dbReference>
<keyword evidence="4" id="KW-0479">Metal-binding</keyword>
<dbReference type="GO" id="GO:0005634">
    <property type="term" value="C:nucleus"/>
    <property type="evidence" value="ECO:0007669"/>
    <property type="project" value="TreeGrafter"/>
</dbReference>
<dbReference type="InterPro" id="IPR038248">
    <property type="entry name" value="Dicer_dimer_sf"/>
</dbReference>
<evidence type="ECO:0000256" key="10">
    <source>
        <dbReference type="ARBA" id="ARBA00022842"/>
    </source>
</evidence>
<dbReference type="Pfam" id="PF00636">
    <property type="entry name" value="Ribonuclease_3"/>
    <property type="match status" value="2"/>
</dbReference>
<dbReference type="InterPro" id="IPR036389">
    <property type="entry name" value="RNase_III_sf"/>
</dbReference>
<dbReference type="Gene3D" id="3.40.50.300">
    <property type="entry name" value="P-loop containing nucleotide triphosphate hydrolases"/>
    <property type="match status" value="2"/>
</dbReference>
<evidence type="ECO:0000256" key="1">
    <source>
        <dbReference type="ARBA" id="ARBA00001936"/>
    </source>
</evidence>
<evidence type="ECO:0000256" key="6">
    <source>
        <dbReference type="ARBA" id="ARBA00022741"/>
    </source>
</evidence>
<feature type="region of interest" description="Disordered" evidence="16">
    <location>
        <begin position="175"/>
        <end position="226"/>
    </location>
</feature>
<keyword evidence="7" id="KW-0378">Hydrolase</keyword>
<evidence type="ECO:0000259" key="20">
    <source>
        <dbReference type="PROSITE" id="PS51327"/>
    </source>
</evidence>
<dbReference type="InterPro" id="IPR000999">
    <property type="entry name" value="RNase_III_dom"/>
</dbReference>
<dbReference type="PROSITE" id="PS51192">
    <property type="entry name" value="HELICASE_ATP_BIND_1"/>
    <property type="match status" value="1"/>
</dbReference>
<dbReference type="PROSITE" id="PS51194">
    <property type="entry name" value="HELICASE_CTER"/>
    <property type="match status" value="1"/>
</dbReference>
<feature type="domain" description="RNase III" evidence="17">
    <location>
        <begin position="1313"/>
        <end position="1496"/>
    </location>
</feature>
<feature type="region of interest" description="Disordered" evidence="16">
    <location>
        <begin position="1"/>
        <end position="120"/>
    </location>
</feature>
<comment type="cofactor">
    <cofactor evidence="1">
        <name>Mn(2+)</name>
        <dbReference type="ChEBI" id="CHEBI:29035"/>
    </cofactor>
</comment>
<feature type="compositionally biased region" description="Low complexity" evidence="16">
    <location>
        <begin position="108"/>
        <end position="118"/>
    </location>
</feature>
<dbReference type="CDD" id="cd18802">
    <property type="entry name" value="SF2_C_dicer"/>
    <property type="match status" value="1"/>
</dbReference>
<dbReference type="PROSITE" id="PS51327">
    <property type="entry name" value="DICER_DSRBF"/>
    <property type="match status" value="1"/>
</dbReference>
<evidence type="ECO:0000256" key="11">
    <source>
        <dbReference type="ARBA" id="ARBA00022884"/>
    </source>
</evidence>
<dbReference type="Gene3D" id="1.20.5.170">
    <property type="match status" value="1"/>
</dbReference>
<dbReference type="PANTHER" id="PTHR14950:SF37">
    <property type="entry name" value="ENDORIBONUCLEASE DICER"/>
    <property type="match status" value="1"/>
</dbReference>
<feature type="compositionally biased region" description="Low complexity" evidence="16">
    <location>
        <begin position="26"/>
        <end position="40"/>
    </location>
</feature>
<dbReference type="InterPro" id="IPR027417">
    <property type="entry name" value="P-loop_NTPase"/>
</dbReference>
<dbReference type="InterPro" id="IPR005034">
    <property type="entry name" value="Dicer_dimerisation"/>
</dbReference>
<name>A0A2G7FJV6_9EURO</name>
<accession>A0A2G7FJV6</accession>
<reference evidence="21 22" key="1">
    <citation type="submission" date="2017-05" db="EMBL/GenBank/DDBJ databases">
        <title>Genome sequence for an aflatoxigenic pathogen of Argentinian peanut, Aspergillus arachidicola.</title>
        <authorList>
            <person name="Moore G."/>
            <person name="Beltz S.B."/>
            <person name="Mack B.M."/>
        </authorList>
    </citation>
    <scope>NUCLEOTIDE SEQUENCE [LARGE SCALE GENOMIC DNA]</scope>
    <source>
        <strain evidence="21 22">CBS 117610</strain>
    </source>
</reference>
<dbReference type="GO" id="GO:0004525">
    <property type="term" value="F:ribonuclease III activity"/>
    <property type="evidence" value="ECO:0007669"/>
    <property type="project" value="InterPro"/>
</dbReference>
<evidence type="ECO:0000256" key="2">
    <source>
        <dbReference type="ARBA" id="ARBA00001946"/>
    </source>
</evidence>
<dbReference type="GO" id="GO:0030422">
    <property type="term" value="P:siRNA processing"/>
    <property type="evidence" value="ECO:0007669"/>
    <property type="project" value="TreeGrafter"/>
</dbReference>
<evidence type="ECO:0000259" key="17">
    <source>
        <dbReference type="PROSITE" id="PS50142"/>
    </source>
</evidence>
<gene>
    <name evidence="21" type="ORF">AARAC_002695</name>
</gene>
<evidence type="ECO:0000256" key="14">
    <source>
        <dbReference type="ARBA" id="ARBA00025403"/>
    </source>
</evidence>
<dbReference type="Gene3D" id="1.10.1520.10">
    <property type="entry name" value="Ribonuclease III domain"/>
    <property type="match status" value="2"/>
</dbReference>
<evidence type="ECO:0000256" key="16">
    <source>
        <dbReference type="SAM" id="MobiDB-lite"/>
    </source>
</evidence>
<dbReference type="SMART" id="SM00490">
    <property type="entry name" value="HELICc"/>
    <property type="match status" value="1"/>
</dbReference>
<dbReference type="SMART" id="SM00535">
    <property type="entry name" value="RIBOc"/>
    <property type="match status" value="2"/>
</dbReference>
<dbReference type="SUPFAM" id="SSF69065">
    <property type="entry name" value="RNase III domain-like"/>
    <property type="match status" value="2"/>
</dbReference>
<organism evidence="21 22">
    <name type="scientific">Aspergillus arachidicola</name>
    <dbReference type="NCBI Taxonomy" id="656916"/>
    <lineage>
        <taxon>Eukaryota</taxon>
        <taxon>Fungi</taxon>
        <taxon>Dikarya</taxon>
        <taxon>Ascomycota</taxon>
        <taxon>Pezizomycotina</taxon>
        <taxon>Eurotiomycetes</taxon>
        <taxon>Eurotiomycetidae</taxon>
        <taxon>Eurotiales</taxon>
        <taxon>Aspergillaceae</taxon>
        <taxon>Aspergillus</taxon>
        <taxon>Aspergillus subgen. Circumdati</taxon>
    </lineage>
</organism>
<dbReference type="CDD" id="cd00593">
    <property type="entry name" value="RIBOc"/>
    <property type="match status" value="2"/>
</dbReference>
<keyword evidence="12" id="KW-0051">Antiviral defense</keyword>
<dbReference type="EMBL" id="NEXV01000592">
    <property type="protein sequence ID" value="PIG80920.1"/>
    <property type="molecule type" value="Genomic_DNA"/>
</dbReference>
<feature type="domain" description="RNase III" evidence="17">
    <location>
        <begin position="1146"/>
        <end position="1273"/>
    </location>
</feature>
<dbReference type="Pfam" id="PF00270">
    <property type="entry name" value="DEAD"/>
    <property type="match status" value="1"/>
</dbReference>
<keyword evidence="6" id="KW-0547">Nucleotide-binding</keyword>
<evidence type="ECO:0000256" key="5">
    <source>
        <dbReference type="ARBA" id="ARBA00022737"/>
    </source>
</evidence>
<keyword evidence="8 21" id="KW-0347">Helicase</keyword>
<evidence type="ECO:0000313" key="22">
    <source>
        <dbReference type="Proteomes" id="UP000231358"/>
    </source>
</evidence>
<keyword evidence="13" id="KW-0464">Manganese</keyword>
<dbReference type="InterPro" id="IPR001650">
    <property type="entry name" value="Helicase_C-like"/>
</dbReference>
<dbReference type="GO" id="GO:0046872">
    <property type="term" value="F:metal ion binding"/>
    <property type="evidence" value="ECO:0007669"/>
    <property type="project" value="UniProtKB-KW"/>
</dbReference>
<dbReference type="PROSITE" id="PS50142">
    <property type="entry name" value="RNASE_3_2"/>
    <property type="match status" value="2"/>
</dbReference>
<feature type="domain" description="Dicer dsRNA-binding fold" evidence="20">
    <location>
        <begin position="782"/>
        <end position="876"/>
    </location>
</feature>
<evidence type="ECO:0000259" key="19">
    <source>
        <dbReference type="PROSITE" id="PS51194"/>
    </source>
</evidence>
<feature type="compositionally biased region" description="Low complexity" evidence="16">
    <location>
        <begin position="192"/>
        <end position="214"/>
    </location>
</feature>
<keyword evidence="11 15" id="KW-0694">RNA-binding</keyword>
<evidence type="ECO:0000256" key="3">
    <source>
        <dbReference type="ARBA" id="ARBA00022721"/>
    </source>
</evidence>
<dbReference type="GO" id="GO:0003700">
    <property type="term" value="F:DNA-binding transcription factor activity"/>
    <property type="evidence" value="ECO:0007669"/>
    <property type="project" value="InterPro"/>
</dbReference>
<dbReference type="SMART" id="SM00338">
    <property type="entry name" value="BRLZ"/>
    <property type="match status" value="1"/>
</dbReference>
<dbReference type="SMART" id="SM00487">
    <property type="entry name" value="DEXDc"/>
    <property type="match status" value="1"/>
</dbReference>
<dbReference type="InterPro" id="IPR046347">
    <property type="entry name" value="bZIP_sf"/>
</dbReference>
<feature type="compositionally biased region" description="Pro residues" evidence="16">
    <location>
        <begin position="1"/>
        <end position="10"/>
    </location>
</feature>
<feature type="compositionally biased region" description="Pro residues" evidence="16">
    <location>
        <begin position="41"/>
        <end position="54"/>
    </location>
</feature>
<dbReference type="SUPFAM" id="SSF57959">
    <property type="entry name" value="Leucine zipper domain"/>
    <property type="match status" value="1"/>
</dbReference>
<evidence type="ECO:0000256" key="9">
    <source>
        <dbReference type="ARBA" id="ARBA00022840"/>
    </source>
</evidence>
<proteinExistence type="inferred from homology"/>
<dbReference type="PROSITE" id="PS00036">
    <property type="entry name" value="BZIP_BASIC"/>
    <property type="match status" value="1"/>
</dbReference>
<protein>
    <submittedName>
        <fullName evidence="21">ATP-dependent helicase dcl2</fullName>
    </submittedName>
</protein>
<dbReference type="GO" id="GO:0050688">
    <property type="term" value="P:regulation of defense response to virus"/>
    <property type="evidence" value="ECO:0007669"/>
    <property type="project" value="UniProtKB-KW"/>
</dbReference>
<keyword evidence="22" id="KW-1185">Reference proteome</keyword>
<dbReference type="Pfam" id="PF00170">
    <property type="entry name" value="bZIP_1"/>
    <property type="match status" value="1"/>
</dbReference>
<keyword evidence="10" id="KW-0460">Magnesium</keyword>
<keyword evidence="3" id="KW-0930">Antiviral protein</keyword>
<dbReference type="Pfam" id="PF00271">
    <property type="entry name" value="Helicase_C"/>
    <property type="match status" value="1"/>
</dbReference>
<evidence type="ECO:0000313" key="21">
    <source>
        <dbReference type="EMBL" id="PIG80920.1"/>
    </source>
</evidence>
<feature type="domain" description="Helicase C-terminal" evidence="19">
    <location>
        <begin position="589"/>
        <end position="752"/>
    </location>
</feature>
<dbReference type="FunFam" id="1.10.1520.10:FF:000032">
    <property type="entry name" value="Dicer-like protein 2"/>
    <property type="match status" value="1"/>
</dbReference>
<evidence type="ECO:0000259" key="18">
    <source>
        <dbReference type="PROSITE" id="PS51192"/>
    </source>
</evidence>
<dbReference type="Gene3D" id="3.30.160.380">
    <property type="entry name" value="Dicer dimerisation domain"/>
    <property type="match status" value="1"/>
</dbReference>
<dbReference type="PANTHER" id="PTHR14950">
    <property type="entry name" value="DICER-RELATED"/>
    <property type="match status" value="1"/>
</dbReference>
<dbReference type="SUPFAM" id="SSF52540">
    <property type="entry name" value="P-loop containing nucleoside triphosphate hydrolases"/>
    <property type="match status" value="1"/>
</dbReference>
<dbReference type="GO" id="GO:0005737">
    <property type="term" value="C:cytoplasm"/>
    <property type="evidence" value="ECO:0007669"/>
    <property type="project" value="TreeGrafter"/>
</dbReference>
<dbReference type="FunFam" id="3.40.50.300:FF:001669">
    <property type="entry name" value="Dicer-like protein 1"/>
    <property type="match status" value="1"/>
</dbReference>
<feature type="domain" description="Helicase ATP-binding" evidence="18">
    <location>
        <begin position="284"/>
        <end position="449"/>
    </location>
</feature>
<dbReference type="GO" id="GO:0004386">
    <property type="term" value="F:helicase activity"/>
    <property type="evidence" value="ECO:0007669"/>
    <property type="project" value="UniProtKB-KW"/>
</dbReference>
<evidence type="ECO:0000256" key="15">
    <source>
        <dbReference type="PROSITE-ProRule" id="PRU00657"/>
    </source>
</evidence>
<keyword evidence="5" id="KW-0677">Repeat</keyword>
<evidence type="ECO:0000256" key="8">
    <source>
        <dbReference type="ARBA" id="ARBA00022806"/>
    </source>
</evidence>
<sequence>MQPTLAPAPHPSMQTSAQDHADQVLHDQLLAAHQHLSHPQQPRPQPPAAQPPHMQPNTTSPRDQNNIDPAISGAAMLSGPPQTPPQPEPTGQESPKTYGKRPLSTSKRAAQNRAAQRAFRQRKESYIRKLEEQVKEFDTMSEAFKALQAENYQLREYIINLQSRLLESQGEVPELPGNIDLSQPRTDLNVPQPGAGSATTSSSAPAPPSGAQQAQPPPGAASNDDMNSLNRIAVAGLGMRKHPNEEASYLGNSFAGRRTRNMAQLNGSNGAGLLYKPRQYQYEMFEASLKENIIVAMDTGTGKTQIALLRIAHQLEGGGSRKLTWFLTPTVALCLQQYEVIRSHLPAVSACTITGLDKVERWKSQYIWDELLKDKQVVVSTHAVLFEALTHGFVRMSQLGLLIFDEVVRSKSQEMKTLESNLDSICKTPQVHKQELTTYAHRPELLPIIYKAIDEGPGGRALQALEHAWDTADSDGDPDAIPQNGSLLNGSGEYKALMVRKTLCNEQIKRFVDRSRHIFAELGEWAADYYICTSIEQLRTTIRDQSLTMDWEDEERAYLSNFLSKLPVAEVQAKLADPNNFTMSPKLAALINFLDKFDDPEFSGLIFVKQRVTVSVLARLLSLHPQTRDRFRCAAYVGMSVGNCRQDIVGDWHNAKKQRGTMDDFRSGRKNLIVTTSVLEEGIDVTACRVVVCFDKPANLKSFIQRRGRARQQKSTYAIMFSTADENGDLRRWQILEQAMVEAYQDEERRLREAEAQETVDENVPEMITVEATGAVITPDSVVTHLYHFCAVLPEEQYVDNRPEFFFEKDRQGLVKGTVILPSCVHPKVRRIQGKLWWKSERAAVKETAFQAYRALYEFGLLNDHLLPLTKNPEMRPTDHTTLPSLLDVSEQYDPWTDWANSWSCPDVHQMRIALESNGHPADGLIMKLVGPTNLPLLAPITLFWDHNTRLTLSFDVPERITTVTDNCIANMRTVTALYIQAPRSRNLLDNDDFVTLFGPDLPSTELADWLLRNAGHETAHEAYSRGTMPGAMGIIRDLSRYNEPFFCHRWIESETGLIEIECRPIPRRRNFLHPPTLNNGQVDANVESELGSAKVHMVAAESCTVGKLPVSTAIFGLFIPQIVDRLESTLIANRLCATILCDVGFADIQHVITAITAPSAQGVTNYQRYEFLGDSILKYIVSCQLFFQNLNWPEGFLTEGRTTIVQNPRLTRAALDAGLDSFIITKALTPRRWIAPLISTRLGAVPVKRQMSAKMLADVIEALIGAAYLDGGHSKAQICTHCFLPEVNRQPLDIPSIIAQTEHGRTARHIIDGDLQRHLGYTFKNEDLLIEALTHPSCQHDQTTQSYQRLEFFGDAILDMVIVPIIFQYSNKISPGDMSLIKHAAVNANLLGFFCMEFSIEQDKTKVERTPDGRFAVKSETQHVELWRFMRFNSLELQTSRDAALDRHRRLRNKILNSLYHGPSYPWQPLSQLYVDKFFSDIIESVLGAIYVDSGGDLSACERFLERIGLLSYVRRVLLDGINVTHPRNIAQRLSKGDALFNLSRVSDEKGWFMYRCTVTMNDAQIVLVEGCQCGEEAEVRAANETIEFLQRRQEVV</sequence>
<evidence type="ECO:0000256" key="12">
    <source>
        <dbReference type="ARBA" id="ARBA00023118"/>
    </source>
</evidence>
<dbReference type="GO" id="GO:0005524">
    <property type="term" value="F:ATP binding"/>
    <property type="evidence" value="ECO:0007669"/>
    <property type="project" value="UniProtKB-KW"/>
</dbReference>
<dbReference type="Pfam" id="PF03368">
    <property type="entry name" value="Dicer_dimer"/>
    <property type="match status" value="1"/>
</dbReference>
<feature type="compositionally biased region" description="Polar residues" evidence="16">
    <location>
        <begin position="57"/>
        <end position="67"/>
    </location>
</feature>
<dbReference type="GO" id="GO:0003723">
    <property type="term" value="F:RNA binding"/>
    <property type="evidence" value="ECO:0007669"/>
    <property type="project" value="UniProtKB-UniRule"/>
</dbReference>
<comment type="similarity">
    <text evidence="15">Belongs to the helicase family. Dicer subfamily.</text>
</comment>
<keyword evidence="9" id="KW-0067">ATP-binding</keyword>
<evidence type="ECO:0000256" key="13">
    <source>
        <dbReference type="ARBA" id="ARBA00023211"/>
    </source>
</evidence>
<dbReference type="Proteomes" id="UP000231358">
    <property type="component" value="Unassembled WGS sequence"/>
</dbReference>
<comment type="cofactor">
    <cofactor evidence="2">
        <name>Mg(2+)</name>
        <dbReference type="ChEBI" id="CHEBI:18420"/>
    </cofactor>
</comment>
<dbReference type="InterPro" id="IPR014001">
    <property type="entry name" value="Helicase_ATP-bd"/>
</dbReference>
<comment type="function">
    <text evidence="14">Dicer-like endonuclease involved in cleaving double-stranded RNA in the RNA interference (RNAi) pathway. Produces 21 to 25 bp dsRNAs (siRNAs) which target the selective destruction of homologous RNAs leading to sequence-specific suppression of gene expression, called post-transcriptional gene silencing (PTGS). Part of a broad host defense response against viral infection and transposons.</text>
</comment>
<dbReference type="STRING" id="656916.A0A2G7FJV6"/>
<dbReference type="GO" id="GO:0051607">
    <property type="term" value="P:defense response to virus"/>
    <property type="evidence" value="ECO:0007669"/>
    <property type="project" value="UniProtKB-KW"/>
</dbReference>